<sequence length="67" mass="7240">MQAIAREYETLDELCMRQLGATRGVVEATLERNPGLSAHGPHLPAGLAVELTEPAQAPSLPLISFWD</sequence>
<name>A0A1H3SKF9_9BURK</name>
<dbReference type="EMBL" id="FNPE01000021">
    <property type="protein sequence ID" value="SDZ38553.1"/>
    <property type="molecule type" value="Genomic_DNA"/>
</dbReference>
<protein>
    <submittedName>
        <fullName evidence="1">p2-like prophage tail protein X</fullName>
    </submittedName>
</protein>
<dbReference type="InterPro" id="IPR008861">
    <property type="entry name" value="GpX-like"/>
</dbReference>
<dbReference type="AlphaFoldDB" id="A0A1H3SKF9"/>
<evidence type="ECO:0000313" key="2">
    <source>
        <dbReference type="Proteomes" id="UP000183417"/>
    </source>
</evidence>
<dbReference type="GeneID" id="94693744"/>
<dbReference type="Proteomes" id="UP000183417">
    <property type="component" value="Unassembled WGS sequence"/>
</dbReference>
<organism evidence="1 2">
    <name type="scientific">Delftia lacustris</name>
    <dbReference type="NCBI Taxonomy" id="558537"/>
    <lineage>
        <taxon>Bacteria</taxon>
        <taxon>Pseudomonadati</taxon>
        <taxon>Pseudomonadota</taxon>
        <taxon>Betaproteobacteria</taxon>
        <taxon>Burkholderiales</taxon>
        <taxon>Comamonadaceae</taxon>
        <taxon>Delftia</taxon>
    </lineage>
</organism>
<dbReference type="Pfam" id="PF05489">
    <property type="entry name" value="Phage_tail_X"/>
    <property type="match status" value="1"/>
</dbReference>
<reference evidence="1 2" key="1">
    <citation type="submission" date="2016-10" db="EMBL/GenBank/DDBJ databases">
        <authorList>
            <person name="de Groot N.N."/>
        </authorList>
    </citation>
    <scope>NUCLEOTIDE SEQUENCE [LARGE SCALE GENOMIC DNA]</scope>
    <source>
        <strain evidence="1 2">LMG 24775</strain>
    </source>
</reference>
<gene>
    <name evidence="1" type="ORF">SAMN05421547_12132</name>
</gene>
<proteinExistence type="predicted"/>
<evidence type="ECO:0000313" key="1">
    <source>
        <dbReference type="EMBL" id="SDZ38553.1"/>
    </source>
</evidence>
<accession>A0A1H3SKF9</accession>
<dbReference type="RefSeq" id="WP_016445085.1">
    <property type="nucleotide sequence ID" value="NZ_AP025556.1"/>
</dbReference>